<protein>
    <submittedName>
        <fullName evidence="2">Uncharacterized protein</fullName>
    </submittedName>
</protein>
<dbReference type="Proteomes" id="UP000245124">
    <property type="component" value="Unassembled WGS sequence"/>
</dbReference>
<sequence length="96" mass="11094">MADKKDLAPEKVRLKDNYRERIFAESQKLDKSYLDTLYFIVDCYFVFIKAGLPAQLLADTPINTGSNQLTSWTQTSFAQEKEEDSEPETFSLDFDL</sequence>
<feature type="region of interest" description="Disordered" evidence="1">
    <location>
        <begin position="74"/>
        <end position="96"/>
    </location>
</feature>
<keyword evidence="3" id="KW-1185">Reference proteome</keyword>
<organism evidence="2 3">
    <name type="scientific">Nostoc commune NIES-4072</name>
    <dbReference type="NCBI Taxonomy" id="2005467"/>
    <lineage>
        <taxon>Bacteria</taxon>
        <taxon>Bacillati</taxon>
        <taxon>Cyanobacteriota</taxon>
        <taxon>Cyanophyceae</taxon>
        <taxon>Nostocales</taxon>
        <taxon>Nostocaceae</taxon>
        <taxon>Nostoc</taxon>
    </lineage>
</organism>
<evidence type="ECO:0000313" key="3">
    <source>
        <dbReference type="Proteomes" id="UP000245124"/>
    </source>
</evidence>
<dbReference type="RefSeq" id="WP_109012816.1">
    <property type="nucleotide sequence ID" value="NZ_BDUD01000002.1"/>
</dbReference>
<accession>A0A2R5FZ62</accession>
<dbReference type="EMBL" id="BDUD01000002">
    <property type="protein sequence ID" value="GBG22758.1"/>
    <property type="molecule type" value="Genomic_DNA"/>
</dbReference>
<name>A0A2R5FZ62_NOSCO</name>
<proteinExistence type="predicted"/>
<dbReference type="OrthoDB" id="487586at2"/>
<evidence type="ECO:0000256" key="1">
    <source>
        <dbReference type="SAM" id="MobiDB-lite"/>
    </source>
</evidence>
<dbReference type="AlphaFoldDB" id="A0A2R5FZ62"/>
<gene>
    <name evidence="2" type="ORF">NIES4072_64700</name>
</gene>
<evidence type="ECO:0000313" key="2">
    <source>
        <dbReference type="EMBL" id="GBG22758.1"/>
    </source>
</evidence>
<comment type="caution">
    <text evidence="2">The sequence shown here is derived from an EMBL/GenBank/DDBJ whole genome shotgun (WGS) entry which is preliminary data.</text>
</comment>
<reference evidence="2 3" key="1">
    <citation type="submission" date="2017-06" db="EMBL/GenBank/DDBJ databases">
        <title>Genome sequencing of cyanobaciteial culture collection at National Institute for Environmental Studies (NIES).</title>
        <authorList>
            <person name="Hirose Y."/>
            <person name="Shimura Y."/>
            <person name="Fujisawa T."/>
            <person name="Nakamura Y."/>
            <person name="Kawachi M."/>
        </authorList>
    </citation>
    <scope>NUCLEOTIDE SEQUENCE [LARGE SCALE GENOMIC DNA]</scope>
    <source>
        <strain evidence="2 3">NIES-4072</strain>
    </source>
</reference>